<evidence type="ECO:0000313" key="8">
    <source>
        <dbReference type="EMBL" id="TFF67123.1"/>
    </source>
</evidence>
<evidence type="ECO:0000259" key="6">
    <source>
        <dbReference type="Pfam" id="PF02631"/>
    </source>
</evidence>
<dbReference type="PANTHER" id="PTHR33602:SF1">
    <property type="entry name" value="REGULATORY PROTEIN RECX FAMILY PROTEIN"/>
    <property type="match status" value="1"/>
</dbReference>
<dbReference type="PANTHER" id="PTHR33602">
    <property type="entry name" value="REGULATORY PROTEIN RECX FAMILY PROTEIN"/>
    <property type="match status" value="1"/>
</dbReference>
<comment type="subcellular location">
    <subcellularLocation>
        <location evidence="1 5">Cytoplasm</location>
    </subcellularLocation>
</comment>
<dbReference type="InterPro" id="IPR053925">
    <property type="entry name" value="RecX_HTH_3rd"/>
</dbReference>
<comment type="function">
    <text evidence="5">Modulates RecA activity.</text>
</comment>
<dbReference type="GeneID" id="97030833"/>
<dbReference type="RefSeq" id="WP_134710605.1">
    <property type="nucleotide sequence ID" value="NZ_CP119081.1"/>
</dbReference>
<evidence type="ECO:0000256" key="4">
    <source>
        <dbReference type="ARBA" id="ARBA00022490"/>
    </source>
</evidence>
<dbReference type="Gene3D" id="1.10.10.10">
    <property type="entry name" value="Winged helix-like DNA-binding domain superfamily/Winged helix DNA-binding domain"/>
    <property type="match status" value="3"/>
</dbReference>
<keyword evidence="4 5" id="KW-0963">Cytoplasm</keyword>
<dbReference type="InterPro" id="IPR003783">
    <property type="entry name" value="Regulatory_RecX"/>
</dbReference>
<accession>A0A4R9C2E0</accession>
<dbReference type="InterPro" id="IPR053924">
    <property type="entry name" value="RecX_HTH_2nd"/>
</dbReference>
<dbReference type="AlphaFoldDB" id="A0A4R9C2E0"/>
<dbReference type="InterPro" id="IPR036388">
    <property type="entry name" value="WH-like_DNA-bd_sf"/>
</dbReference>
<name>A0A4R9C2E0_9FIRM</name>
<dbReference type="GO" id="GO:0005737">
    <property type="term" value="C:cytoplasm"/>
    <property type="evidence" value="ECO:0007669"/>
    <property type="project" value="UniProtKB-SubCell"/>
</dbReference>
<sequence>MYIKNINFNEKKNLFIVTLDDNTKFNISYELYEKLNLAPNHDINEKEYNLLDEEDNYQCCKYIAENFINYKMRTEFEIHRKLTQSTKNSASINKVIQYYKKLDLINDERYAEEYIKQNITYRYLSKKMIEFKLKEKGIDSKISKKYLNEYDNEIEYKNALNVFNKKYKNEDLSDYKIKQKYFRFLSSKGFDFSIINRILKDE</sequence>
<evidence type="ECO:0000256" key="5">
    <source>
        <dbReference type="HAMAP-Rule" id="MF_01114"/>
    </source>
</evidence>
<comment type="caution">
    <text evidence="8">The sequence shown here is derived from an EMBL/GenBank/DDBJ whole genome shotgun (WGS) entry which is preliminary data.</text>
</comment>
<proteinExistence type="inferred from homology"/>
<dbReference type="EMBL" id="SCFR01000004">
    <property type="protein sequence ID" value="TFF67123.1"/>
    <property type="molecule type" value="Genomic_DNA"/>
</dbReference>
<gene>
    <name evidence="5" type="primary">recX</name>
    <name evidence="8" type="ORF">EQF91_01855</name>
</gene>
<dbReference type="Pfam" id="PF21981">
    <property type="entry name" value="RecX_HTH3"/>
    <property type="match status" value="1"/>
</dbReference>
<feature type="domain" description="RecX third three-helical" evidence="7">
    <location>
        <begin position="153"/>
        <end position="199"/>
    </location>
</feature>
<dbReference type="HAMAP" id="MF_01114">
    <property type="entry name" value="RecX"/>
    <property type="match status" value="1"/>
</dbReference>
<dbReference type="OrthoDB" id="5421057at2"/>
<reference evidence="8 9" key="1">
    <citation type="submission" date="2019-01" db="EMBL/GenBank/DDBJ databases">
        <title>Draft Genome Sequences of Helcococcus ovis Strains Isolated from the Uterus and Vagina of Dairy Cows with Metritis.</title>
        <authorList>
            <person name="Cunha F."/>
            <person name="Jeon S.J."/>
            <person name="Kutzer P."/>
            <person name="Galvao K.N."/>
        </authorList>
    </citation>
    <scope>NUCLEOTIDE SEQUENCE [LARGE SCALE GENOMIC DNA]</scope>
    <source>
        <strain evidence="8 9">KG-37</strain>
    </source>
</reference>
<dbReference type="Proteomes" id="UP000297454">
    <property type="component" value="Unassembled WGS sequence"/>
</dbReference>
<keyword evidence="9" id="KW-1185">Reference proteome</keyword>
<evidence type="ECO:0000256" key="3">
    <source>
        <dbReference type="ARBA" id="ARBA00018111"/>
    </source>
</evidence>
<evidence type="ECO:0000313" key="9">
    <source>
        <dbReference type="Proteomes" id="UP000297454"/>
    </source>
</evidence>
<evidence type="ECO:0000259" key="7">
    <source>
        <dbReference type="Pfam" id="PF21981"/>
    </source>
</evidence>
<dbReference type="Pfam" id="PF02631">
    <property type="entry name" value="RecX_HTH2"/>
    <property type="match status" value="1"/>
</dbReference>
<evidence type="ECO:0000256" key="1">
    <source>
        <dbReference type="ARBA" id="ARBA00004496"/>
    </source>
</evidence>
<protein>
    <recommendedName>
        <fullName evidence="3 5">Regulatory protein RecX</fullName>
    </recommendedName>
</protein>
<dbReference type="GO" id="GO:0006282">
    <property type="term" value="P:regulation of DNA repair"/>
    <property type="evidence" value="ECO:0007669"/>
    <property type="project" value="UniProtKB-UniRule"/>
</dbReference>
<comment type="similarity">
    <text evidence="2 5">Belongs to the RecX family.</text>
</comment>
<organism evidence="8 9">
    <name type="scientific">Helcococcus ovis</name>
    <dbReference type="NCBI Taxonomy" id="72026"/>
    <lineage>
        <taxon>Bacteria</taxon>
        <taxon>Bacillati</taxon>
        <taxon>Bacillota</taxon>
        <taxon>Tissierellia</taxon>
        <taxon>Tissierellales</taxon>
        <taxon>Peptoniphilaceae</taxon>
        <taxon>Helcococcus</taxon>
    </lineage>
</organism>
<feature type="domain" description="RecX second three-helical" evidence="6">
    <location>
        <begin position="106"/>
        <end position="142"/>
    </location>
</feature>
<evidence type="ECO:0000256" key="2">
    <source>
        <dbReference type="ARBA" id="ARBA00009695"/>
    </source>
</evidence>